<feature type="domain" description="Core-binding (CB)" evidence="5">
    <location>
        <begin position="30"/>
        <end position="130"/>
    </location>
</feature>
<dbReference type="RefSeq" id="WP_172450610.1">
    <property type="nucleotide sequence ID" value="NZ_LYXE01000046.1"/>
</dbReference>
<dbReference type="EMBL" id="LYXE01000046">
    <property type="protein sequence ID" value="PDW00310.1"/>
    <property type="molecule type" value="Genomic_DNA"/>
</dbReference>
<keyword evidence="7" id="KW-1185">Reference proteome</keyword>
<sequence length="363" mass="39659">MVDISKENEALPAPGRIVRPRIDPSAAAAANVAALATTFVEYRGRIDDDTLRRQEADLALFAFFLGSIKAIPEAEVAAFGARLPTQPEAWENVTHGLVSGFVQWQLQQGYAIGSINVRLATVRRYCLLAYEAGVLSADDLALIRTVRGYSGRQARAMDTQRRRTSTPTRVGSKKAQAIVLTTPQVQALKEQPATPQGRRDALLVCLLLDLGLRVGELAALTVASIDLRDGTLTFYREKVHTTQTHHLPAESLAAARAYLANDALATGPLLRGSRKNGELWGFMSTRAIRDRVALLGERIGVTGLAPHDLRHTWATRAARGKSDPFALRDAGGWTSLMMPGRYVESSQTANERIRLDEQDENVV</sequence>
<accession>A0A2H3LCR8</accession>
<dbReference type="CDD" id="cd00397">
    <property type="entry name" value="DNA_BRE_C"/>
    <property type="match status" value="1"/>
</dbReference>
<organism evidence="6 7">
    <name type="scientific">Candidatus Chloroploca asiatica</name>
    <dbReference type="NCBI Taxonomy" id="1506545"/>
    <lineage>
        <taxon>Bacteria</taxon>
        <taxon>Bacillati</taxon>
        <taxon>Chloroflexota</taxon>
        <taxon>Chloroflexia</taxon>
        <taxon>Chloroflexales</taxon>
        <taxon>Chloroflexineae</taxon>
        <taxon>Oscillochloridaceae</taxon>
        <taxon>Candidatus Chloroploca</taxon>
    </lineage>
</organism>
<feature type="domain" description="Tyr recombinase" evidence="4">
    <location>
        <begin position="175"/>
        <end position="355"/>
    </location>
</feature>
<dbReference type="PROSITE" id="PS51900">
    <property type="entry name" value="CB"/>
    <property type="match status" value="1"/>
</dbReference>
<dbReference type="PANTHER" id="PTHR30349">
    <property type="entry name" value="PHAGE INTEGRASE-RELATED"/>
    <property type="match status" value="1"/>
</dbReference>
<evidence type="ECO:0008006" key="8">
    <source>
        <dbReference type="Google" id="ProtNLM"/>
    </source>
</evidence>
<dbReference type="InterPro" id="IPR010998">
    <property type="entry name" value="Integrase_recombinase_N"/>
</dbReference>
<dbReference type="GO" id="GO:0003677">
    <property type="term" value="F:DNA binding"/>
    <property type="evidence" value="ECO:0007669"/>
    <property type="project" value="UniProtKB-UniRule"/>
</dbReference>
<comment type="caution">
    <text evidence="6">The sequence shown here is derived from an EMBL/GenBank/DDBJ whole genome shotgun (WGS) entry which is preliminary data.</text>
</comment>
<dbReference type="GO" id="GO:0015074">
    <property type="term" value="P:DNA integration"/>
    <property type="evidence" value="ECO:0007669"/>
    <property type="project" value="InterPro"/>
</dbReference>
<evidence type="ECO:0000256" key="1">
    <source>
        <dbReference type="ARBA" id="ARBA00023125"/>
    </source>
</evidence>
<evidence type="ECO:0000259" key="4">
    <source>
        <dbReference type="PROSITE" id="PS51898"/>
    </source>
</evidence>
<dbReference type="Gene3D" id="1.10.443.10">
    <property type="entry name" value="Intergrase catalytic core"/>
    <property type="match status" value="1"/>
</dbReference>
<dbReference type="PROSITE" id="PS51898">
    <property type="entry name" value="TYR_RECOMBINASE"/>
    <property type="match status" value="1"/>
</dbReference>
<evidence type="ECO:0000259" key="5">
    <source>
        <dbReference type="PROSITE" id="PS51900"/>
    </source>
</evidence>
<evidence type="ECO:0000256" key="2">
    <source>
        <dbReference type="ARBA" id="ARBA00023172"/>
    </source>
</evidence>
<evidence type="ECO:0000256" key="3">
    <source>
        <dbReference type="PROSITE-ProRule" id="PRU01248"/>
    </source>
</evidence>
<gene>
    <name evidence="6" type="ORF">A9Q02_09940</name>
</gene>
<dbReference type="GO" id="GO:0006310">
    <property type="term" value="P:DNA recombination"/>
    <property type="evidence" value="ECO:0007669"/>
    <property type="project" value="UniProtKB-KW"/>
</dbReference>
<dbReference type="Pfam" id="PF00589">
    <property type="entry name" value="Phage_integrase"/>
    <property type="match status" value="1"/>
</dbReference>
<name>A0A2H3LCR8_9CHLR</name>
<dbReference type="Gene3D" id="1.10.150.130">
    <property type="match status" value="1"/>
</dbReference>
<dbReference type="InterPro" id="IPR011010">
    <property type="entry name" value="DNA_brk_join_enz"/>
</dbReference>
<dbReference type="InterPro" id="IPR044068">
    <property type="entry name" value="CB"/>
</dbReference>
<evidence type="ECO:0000313" key="6">
    <source>
        <dbReference type="EMBL" id="PDW00310.1"/>
    </source>
</evidence>
<dbReference type="SUPFAM" id="SSF56349">
    <property type="entry name" value="DNA breaking-rejoining enzymes"/>
    <property type="match status" value="1"/>
</dbReference>
<proteinExistence type="predicted"/>
<dbReference type="InterPro" id="IPR013762">
    <property type="entry name" value="Integrase-like_cat_sf"/>
</dbReference>
<keyword evidence="2" id="KW-0233">DNA recombination</keyword>
<reference evidence="6 7" key="1">
    <citation type="submission" date="2016-05" db="EMBL/GenBank/DDBJ databases">
        <authorList>
            <person name="Lavstsen T."/>
            <person name="Jespersen J.S."/>
        </authorList>
    </citation>
    <scope>NUCLEOTIDE SEQUENCE [LARGE SCALE GENOMIC DNA]</scope>
    <source>
        <strain evidence="6 7">B7-9</strain>
    </source>
</reference>
<keyword evidence="1 3" id="KW-0238">DNA-binding</keyword>
<dbReference type="AlphaFoldDB" id="A0A2H3LCR8"/>
<protein>
    <recommendedName>
        <fullName evidence="8">Tyr recombinase domain-containing protein</fullName>
    </recommendedName>
</protein>
<evidence type="ECO:0000313" key="7">
    <source>
        <dbReference type="Proteomes" id="UP000220922"/>
    </source>
</evidence>
<dbReference type="Proteomes" id="UP000220922">
    <property type="component" value="Unassembled WGS sequence"/>
</dbReference>
<dbReference type="PANTHER" id="PTHR30349:SF81">
    <property type="entry name" value="TYROSINE RECOMBINASE XERC"/>
    <property type="match status" value="1"/>
</dbReference>
<dbReference type="InterPro" id="IPR050090">
    <property type="entry name" value="Tyrosine_recombinase_XerCD"/>
</dbReference>
<dbReference type="InterPro" id="IPR002104">
    <property type="entry name" value="Integrase_catalytic"/>
</dbReference>